<evidence type="ECO:0000259" key="1">
    <source>
        <dbReference type="PROSITE" id="PS50943"/>
    </source>
</evidence>
<dbReference type="RefSeq" id="WP_134117492.1">
    <property type="nucleotide sequence ID" value="NZ_SOEG01000020.1"/>
</dbReference>
<gene>
    <name evidence="2" type="ORF">C7959_12031</name>
</gene>
<dbReference type="InterPro" id="IPR001387">
    <property type="entry name" value="Cro/C1-type_HTH"/>
</dbReference>
<dbReference type="SUPFAM" id="SSF47413">
    <property type="entry name" value="lambda repressor-like DNA-binding domains"/>
    <property type="match status" value="1"/>
</dbReference>
<accession>A0A4R8GYV2</accession>
<dbReference type="PROSITE" id="PS50943">
    <property type="entry name" value="HTH_CROC1"/>
    <property type="match status" value="1"/>
</dbReference>
<dbReference type="GO" id="GO:0003677">
    <property type="term" value="F:DNA binding"/>
    <property type="evidence" value="ECO:0007669"/>
    <property type="project" value="UniProtKB-KW"/>
</dbReference>
<feature type="domain" description="HTH cro/C1-type" evidence="1">
    <location>
        <begin position="19"/>
        <end position="63"/>
    </location>
</feature>
<dbReference type="SMART" id="SM00530">
    <property type="entry name" value="HTH_XRE"/>
    <property type="match status" value="1"/>
</dbReference>
<dbReference type="EMBL" id="SOEG01000020">
    <property type="protein sequence ID" value="TDX49137.1"/>
    <property type="molecule type" value="Genomic_DNA"/>
</dbReference>
<dbReference type="Proteomes" id="UP000295832">
    <property type="component" value="Unassembled WGS sequence"/>
</dbReference>
<organism evidence="2 3">
    <name type="scientific">Orenia marismortui</name>
    <dbReference type="NCBI Taxonomy" id="46469"/>
    <lineage>
        <taxon>Bacteria</taxon>
        <taxon>Bacillati</taxon>
        <taxon>Bacillota</taxon>
        <taxon>Clostridia</taxon>
        <taxon>Halanaerobiales</taxon>
        <taxon>Halobacteroidaceae</taxon>
        <taxon>Orenia</taxon>
    </lineage>
</organism>
<protein>
    <submittedName>
        <fullName evidence="2">DNA-binding XRE family transcriptional regulator</fullName>
    </submittedName>
</protein>
<evidence type="ECO:0000313" key="3">
    <source>
        <dbReference type="Proteomes" id="UP000295832"/>
    </source>
</evidence>
<keyword evidence="3" id="KW-1185">Reference proteome</keyword>
<dbReference type="Gene3D" id="1.10.260.40">
    <property type="entry name" value="lambda repressor-like DNA-binding domains"/>
    <property type="match status" value="1"/>
</dbReference>
<name>A0A4R8GYV2_9FIRM</name>
<comment type="caution">
    <text evidence="2">The sequence shown here is derived from an EMBL/GenBank/DDBJ whole genome shotgun (WGS) entry which is preliminary data.</text>
</comment>
<dbReference type="AlphaFoldDB" id="A0A4R8GYV2"/>
<dbReference type="Pfam" id="PF13443">
    <property type="entry name" value="HTH_26"/>
    <property type="match status" value="1"/>
</dbReference>
<keyword evidence="2" id="KW-0238">DNA-binding</keyword>
<dbReference type="CDD" id="cd00093">
    <property type="entry name" value="HTH_XRE"/>
    <property type="match status" value="1"/>
</dbReference>
<evidence type="ECO:0000313" key="2">
    <source>
        <dbReference type="EMBL" id="TDX49137.1"/>
    </source>
</evidence>
<dbReference type="InterPro" id="IPR010982">
    <property type="entry name" value="Lambda_DNA-bd_dom_sf"/>
</dbReference>
<reference evidence="2 3" key="1">
    <citation type="submission" date="2019-03" db="EMBL/GenBank/DDBJ databases">
        <title>Subsurface microbial communities from deep shales in Ohio and West Virginia, USA.</title>
        <authorList>
            <person name="Wrighton K."/>
        </authorList>
    </citation>
    <scope>NUCLEOTIDE SEQUENCE [LARGE SCALE GENOMIC DNA]</scope>
    <source>
        <strain evidence="2 3">MSL 6dP</strain>
    </source>
</reference>
<sequence>MPGVVCTKLKILIIESDSTQEEVADYLGLAETTFNRKLNGKSEFKLSEAKKLADLFNLTIEELFFLKPVTKEETKSKAS</sequence>
<proteinExistence type="predicted"/>